<dbReference type="OrthoDB" id="9801597at2"/>
<sequence>MSNGVTEQPSNRDESTDEDRRKVKKLSDALEIGRVNTLEVYKRSEFGLFLRAGNGDEVLLPNAYVTPEMGVGDRLEVFCYHDSQDRPVATTERPTAMLDEYGIFEVVDYRPYGAFVDWGLPKDLFVPLSQQKEYFRIGEKKLLRVCRDEQTGRLYATQKLSKYFVRDMKGLKPGQEVELMILAKTPLGYKAIVDGKYEGMLFSNEIFEALEIGARRHGYIVKVRPDHKLDLSLRPPGKEAKLQEAQAKILEVLREAGGALPMNYKNSPEEIKSRFGLSRKIFKAALTALLEQGRIVVSEKGISLK</sequence>
<dbReference type="InterPro" id="IPR039566">
    <property type="entry name" value="CvfB_S1_st"/>
</dbReference>
<evidence type="ECO:0000313" key="5">
    <source>
        <dbReference type="Proteomes" id="UP000008633"/>
    </source>
</evidence>
<dbReference type="PANTHER" id="PTHR37296:SF1">
    <property type="entry name" value="CONSERVED VIRULENCE FACTOR B"/>
    <property type="match status" value="1"/>
</dbReference>
<dbReference type="InterPro" id="IPR003029">
    <property type="entry name" value="S1_domain"/>
</dbReference>
<accession>E6X157</accession>
<dbReference type="InterPro" id="IPR012340">
    <property type="entry name" value="NA-bd_OB-fold"/>
</dbReference>
<dbReference type="RefSeq" id="WP_013553556.1">
    <property type="nucleotide sequence ID" value="NC_014935.1"/>
</dbReference>
<dbReference type="PIRSF" id="PIRSF012524">
    <property type="entry name" value="YitL_S1"/>
    <property type="match status" value="1"/>
</dbReference>
<evidence type="ECO:0000259" key="3">
    <source>
        <dbReference type="SMART" id="SM00316"/>
    </source>
</evidence>
<dbReference type="HOGENOM" id="CLU_064885_1_0_7"/>
<keyword evidence="5" id="KW-1185">Reference proteome</keyword>
<dbReference type="Gene3D" id="1.10.10.10">
    <property type="entry name" value="Winged helix-like DNA-binding domain superfamily/Winged helix DNA-binding domain"/>
    <property type="match status" value="1"/>
</dbReference>
<organism evidence="4 5">
    <name type="scientific">Nitratifractor salsuginis (strain DSM 16511 / JCM 12458 / E9I37-1)</name>
    <dbReference type="NCBI Taxonomy" id="749222"/>
    <lineage>
        <taxon>Bacteria</taxon>
        <taxon>Pseudomonadati</taxon>
        <taxon>Campylobacterota</taxon>
        <taxon>Epsilonproteobacteria</taxon>
        <taxon>Campylobacterales</taxon>
        <taxon>Sulfurovaceae</taxon>
        <taxon>Nitratifractor</taxon>
    </lineage>
</organism>
<dbReference type="Pfam" id="PF13509">
    <property type="entry name" value="S1_2"/>
    <property type="match status" value="1"/>
</dbReference>
<dbReference type="SMART" id="SM00316">
    <property type="entry name" value="S1"/>
    <property type="match status" value="3"/>
</dbReference>
<feature type="compositionally biased region" description="Basic and acidic residues" evidence="2">
    <location>
        <begin position="10"/>
        <end position="22"/>
    </location>
</feature>
<dbReference type="InterPro" id="IPR036388">
    <property type="entry name" value="WH-like_DNA-bd_sf"/>
</dbReference>
<proteinExistence type="inferred from homology"/>
<dbReference type="EMBL" id="CP002452">
    <property type="protein sequence ID" value="ADV45860.1"/>
    <property type="molecule type" value="Genomic_DNA"/>
</dbReference>
<protein>
    <recommendedName>
        <fullName evidence="3">S1 motif domain-containing protein</fullName>
    </recommendedName>
</protein>
<dbReference type="PANTHER" id="PTHR37296">
    <property type="entry name" value="CONSERVED VIRULENCE FACTOR B"/>
    <property type="match status" value="1"/>
</dbReference>
<dbReference type="eggNOG" id="COG2996">
    <property type="taxonomic scope" value="Bacteria"/>
</dbReference>
<reference evidence="5" key="2">
    <citation type="submission" date="2011-01" db="EMBL/GenBank/DDBJ databases">
        <title>The complete genome of Nitratifractor salsuginis DSM 16511.</title>
        <authorList>
            <consortium name="US DOE Joint Genome Institute (JGI-PGF)"/>
            <person name="Lucas S."/>
            <person name="Copeland A."/>
            <person name="Lapidus A."/>
            <person name="Bruce D."/>
            <person name="Goodwin L."/>
            <person name="Pitluck S."/>
            <person name="Kyrpides N."/>
            <person name="Mavromatis K."/>
            <person name="Ivanova N."/>
            <person name="Mikhailova N."/>
            <person name="Zeytun A."/>
            <person name="Detter J.C."/>
            <person name="Tapia R."/>
            <person name="Han C."/>
            <person name="Land M."/>
            <person name="Hauser L."/>
            <person name="Markowitz V."/>
            <person name="Cheng J.-F."/>
            <person name="Hugenholtz P."/>
            <person name="Woyke T."/>
            <person name="Wu D."/>
            <person name="Tindall B."/>
            <person name="Schuetze A."/>
            <person name="Brambilla E."/>
            <person name="Klenk H.-P."/>
            <person name="Eisen J.A."/>
        </authorList>
    </citation>
    <scope>NUCLEOTIDE SEQUENCE [LARGE SCALE GENOMIC DNA]</scope>
    <source>
        <strain evidence="5">DSM 16511 / JCM 12458 / E9I37-1</strain>
    </source>
</reference>
<evidence type="ECO:0000256" key="1">
    <source>
        <dbReference type="PIRNR" id="PIRNR012524"/>
    </source>
</evidence>
<dbReference type="InterPro" id="IPR014464">
    <property type="entry name" value="CvfB_fam"/>
</dbReference>
<dbReference type="KEGG" id="nsa:Nitsa_0592"/>
<dbReference type="GO" id="GO:0003676">
    <property type="term" value="F:nucleic acid binding"/>
    <property type="evidence" value="ECO:0007669"/>
    <property type="project" value="InterPro"/>
</dbReference>
<feature type="domain" description="S1 motif" evidence="3">
    <location>
        <begin position="99"/>
        <end position="159"/>
    </location>
</feature>
<dbReference type="Gene3D" id="2.40.50.140">
    <property type="entry name" value="Nucleic acid-binding proteins"/>
    <property type="match status" value="2"/>
</dbReference>
<reference evidence="4 5" key="1">
    <citation type="journal article" date="2011" name="Stand. Genomic Sci.">
        <title>Complete genome sequence of Nitratifractor salsuginis type strain (E9I37-1).</title>
        <authorList>
            <person name="Anderson I."/>
            <person name="Sikorski J."/>
            <person name="Zeytun A."/>
            <person name="Nolan M."/>
            <person name="Lapidus A."/>
            <person name="Lucas S."/>
            <person name="Hammon N."/>
            <person name="Deshpande S."/>
            <person name="Cheng J.F."/>
            <person name="Tapia R."/>
            <person name="Han C."/>
            <person name="Goodwin L."/>
            <person name="Pitluck S."/>
            <person name="Liolios K."/>
            <person name="Pagani I."/>
            <person name="Ivanova N."/>
            <person name="Huntemann M."/>
            <person name="Mavromatis K."/>
            <person name="Ovchinikova G."/>
            <person name="Pati A."/>
            <person name="Chen A."/>
            <person name="Palaniappan K."/>
            <person name="Land M."/>
            <person name="Hauser L."/>
            <person name="Brambilla E.M."/>
            <person name="Ngatchou-Djao O.D."/>
            <person name="Rohde M."/>
            <person name="Tindall B.J."/>
            <person name="Goker M."/>
            <person name="Detter J.C."/>
            <person name="Woyke T."/>
            <person name="Bristow J."/>
            <person name="Eisen J.A."/>
            <person name="Markowitz V."/>
            <person name="Hugenholtz P."/>
            <person name="Klenk H.P."/>
            <person name="Kyrpides N.C."/>
        </authorList>
    </citation>
    <scope>NUCLEOTIDE SEQUENCE [LARGE SCALE GENOMIC DNA]</scope>
    <source>
        <strain evidence="5">DSM 16511 / JCM 12458 / E9I37-1</strain>
    </source>
</reference>
<comment type="similarity">
    <text evidence="1">Belongs to the CvfB family.</text>
</comment>
<name>E6X157_NITSE</name>
<dbReference type="STRING" id="749222.Nitsa_0592"/>
<dbReference type="Pfam" id="PF17783">
    <property type="entry name" value="WHD_CvfB"/>
    <property type="match status" value="1"/>
</dbReference>
<evidence type="ECO:0000256" key="2">
    <source>
        <dbReference type="SAM" id="MobiDB-lite"/>
    </source>
</evidence>
<dbReference type="Proteomes" id="UP000008633">
    <property type="component" value="Chromosome"/>
</dbReference>
<dbReference type="InterPro" id="IPR040764">
    <property type="entry name" value="CvfB_WH"/>
</dbReference>
<feature type="domain" description="S1 motif" evidence="3">
    <location>
        <begin position="172"/>
        <end position="234"/>
    </location>
</feature>
<gene>
    <name evidence="4" type="ordered locus">Nitsa_0592</name>
</gene>
<feature type="region of interest" description="Disordered" evidence="2">
    <location>
        <begin position="1"/>
        <end position="22"/>
    </location>
</feature>
<feature type="domain" description="S1 motif" evidence="3">
    <location>
        <begin position="31"/>
        <end position="92"/>
    </location>
</feature>
<dbReference type="AlphaFoldDB" id="E6X157"/>
<evidence type="ECO:0000313" key="4">
    <source>
        <dbReference type="EMBL" id="ADV45860.1"/>
    </source>
</evidence>